<feature type="binding site" evidence="4">
    <location>
        <position position="114"/>
    </location>
    <ligand>
        <name>a divalent metal cation</name>
        <dbReference type="ChEBI" id="CHEBI:60240"/>
        <label>1</label>
    </ligand>
</feature>
<evidence type="ECO:0000256" key="2">
    <source>
        <dbReference type="ARBA" id="ARBA00019069"/>
    </source>
</evidence>
<evidence type="ECO:0000256" key="1">
    <source>
        <dbReference type="ARBA" id="ARBA00006964"/>
    </source>
</evidence>
<gene>
    <name evidence="5" type="ORF">X777_09427</name>
</gene>
<feature type="binding site" evidence="4">
    <location>
        <position position="152"/>
    </location>
    <ligand>
        <name>a divalent metal cation</name>
        <dbReference type="ChEBI" id="CHEBI:60240"/>
        <label>1</label>
    </ligand>
</feature>
<accession>A0A026W7L8</accession>
<evidence type="ECO:0000256" key="4">
    <source>
        <dbReference type="PIRSR" id="PIRSR602678-1"/>
    </source>
</evidence>
<dbReference type="GO" id="GO:0005739">
    <property type="term" value="C:mitochondrion"/>
    <property type="evidence" value="ECO:0007669"/>
    <property type="project" value="TreeGrafter"/>
</dbReference>
<dbReference type="PANTHER" id="PTHR13799:SF13">
    <property type="entry name" value="NIF3-LIKE PROTEIN 1"/>
    <property type="match status" value="1"/>
</dbReference>
<dbReference type="Pfam" id="PF01784">
    <property type="entry name" value="DUF34_NIF3"/>
    <property type="match status" value="1"/>
</dbReference>
<dbReference type="PANTHER" id="PTHR13799">
    <property type="entry name" value="NGG1 INTERACTING FACTOR 3"/>
    <property type="match status" value="1"/>
</dbReference>
<dbReference type="GO" id="GO:0046872">
    <property type="term" value="F:metal ion binding"/>
    <property type="evidence" value="ECO:0007669"/>
    <property type="project" value="UniProtKB-KW"/>
</dbReference>
<dbReference type="Gene3D" id="3.40.1390.30">
    <property type="entry name" value="NIF3 (NGG1p interacting factor 3)-like"/>
    <property type="match status" value="1"/>
</dbReference>
<dbReference type="OMA" id="NFDKTHL"/>
<feature type="binding site" evidence="4">
    <location>
        <position position="276"/>
    </location>
    <ligand>
        <name>a divalent metal cation</name>
        <dbReference type="ChEBI" id="CHEBI:60240"/>
        <label>1</label>
    </ligand>
</feature>
<keyword evidence="6" id="KW-1185">Reference proteome</keyword>
<dbReference type="STRING" id="2015173.A0A026W7L8"/>
<evidence type="ECO:0000313" key="5">
    <source>
        <dbReference type="EMBL" id="EZA51993.1"/>
    </source>
</evidence>
<dbReference type="AlphaFoldDB" id="A0A026W7L8"/>
<evidence type="ECO:0000313" key="6">
    <source>
        <dbReference type="Proteomes" id="UP000053097"/>
    </source>
</evidence>
<dbReference type="PIRSF" id="PIRSF037490">
    <property type="entry name" value="UCP037490_NIF3_euk"/>
    <property type="match status" value="1"/>
</dbReference>
<dbReference type="InterPro" id="IPR036069">
    <property type="entry name" value="DUF34/NIF3_sf"/>
</dbReference>
<dbReference type="OrthoDB" id="284782at2759"/>
<dbReference type="InterPro" id="IPR017222">
    <property type="entry name" value="DUF34/NIF3_animal"/>
</dbReference>
<dbReference type="Proteomes" id="UP000053097">
    <property type="component" value="Unassembled WGS sequence"/>
</dbReference>
<evidence type="ECO:0000256" key="3">
    <source>
        <dbReference type="PIRNR" id="PIRNR037490"/>
    </source>
</evidence>
<keyword evidence="4" id="KW-0479">Metal-binding</keyword>
<feature type="binding site" evidence="4">
    <location>
        <position position="272"/>
    </location>
    <ligand>
        <name>a divalent metal cation</name>
        <dbReference type="ChEBI" id="CHEBI:60240"/>
        <label>1</label>
    </ligand>
</feature>
<dbReference type="InterPro" id="IPR002678">
    <property type="entry name" value="DUF34/NIF3"/>
</dbReference>
<sequence length="310" mass="34707">MLKRLYNILELSSNNYYLRYRYIKQYRYIEQYKTTGMMSSNKAESPVGMSLKEVVNAIRKFADTSLAASWDNVGLLIEPTQPKIVSCILLTNDLTEDVMDEAIQLKTDLIITYHPLIFAPLKSITTNSWKERIVARCLENKIAVFSPHTSFDSVKGGVNDWLAEAFEIESSKPIQPDGNNVTYGMGRLCTLKNRISIDEAVNLVKQRTNLKHVRLARARGTDGYINTVALCAGSGVSVVKETSADLYLTGEMLHHDVLDAVHRGTHVILTNHSDSERGFLNTFASILNSNLQNSAKVYVSKADKDPLQTV</sequence>
<dbReference type="SUPFAM" id="SSF102705">
    <property type="entry name" value="NIF3 (NGG1p interacting factor 3)-like"/>
    <property type="match status" value="1"/>
</dbReference>
<protein>
    <recommendedName>
        <fullName evidence="2 3">NIF3-like protein 1</fullName>
    </recommendedName>
</protein>
<proteinExistence type="inferred from homology"/>
<dbReference type="EMBL" id="KK107361">
    <property type="protein sequence ID" value="EZA51993.1"/>
    <property type="molecule type" value="Genomic_DNA"/>
</dbReference>
<name>A0A026W7L8_OOCBI</name>
<dbReference type="FunFam" id="3.40.1390.30:FF:000001">
    <property type="entry name" value="GTP cyclohydrolase 1 type 2"/>
    <property type="match status" value="1"/>
</dbReference>
<dbReference type="NCBIfam" id="TIGR00486">
    <property type="entry name" value="YbgI_SA1388"/>
    <property type="match status" value="1"/>
</dbReference>
<comment type="similarity">
    <text evidence="1 3">Belongs to the GTP cyclohydrolase I type 2/NIF3 family.</text>
</comment>
<organism evidence="5 6">
    <name type="scientific">Ooceraea biroi</name>
    <name type="common">Clonal raider ant</name>
    <name type="synonym">Cerapachys biroi</name>
    <dbReference type="NCBI Taxonomy" id="2015173"/>
    <lineage>
        <taxon>Eukaryota</taxon>
        <taxon>Metazoa</taxon>
        <taxon>Ecdysozoa</taxon>
        <taxon>Arthropoda</taxon>
        <taxon>Hexapoda</taxon>
        <taxon>Insecta</taxon>
        <taxon>Pterygota</taxon>
        <taxon>Neoptera</taxon>
        <taxon>Endopterygota</taxon>
        <taxon>Hymenoptera</taxon>
        <taxon>Apocrita</taxon>
        <taxon>Aculeata</taxon>
        <taxon>Formicoidea</taxon>
        <taxon>Formicidae</taxon>
        <taxon>Dorylinae</taxon>
        <taxon>Ooceraea</taxon>
    </lineage>
</organism>
<reference evidence="5 6" key="1">
    <citation type="journal article" date="2014" name="Curr. Biol.">
        <title>The genome of the clonal raider ant Cerapachys biroi.</title>
        <authorList>
            <person name="Oxley P.R."/>
            <person name="Ji L."/>
            <person name="Fetter-Pruneda I."/>
            <person name="McKenzie S.K."/>
            <person name="Li C."/>
            <person name="Hu H."/>
            <person name="Zhang G."/>
            <person name="Kronauer D.J."/>
        </authorList>
    </citation>
    <scope>NUCLEOTIDE SEQUENCE [LARGE SCALE GENOMIC DNA]</scope>
</reference>